<keyword evidence="6" id="KW-1185">Reference proteome</keyword>
<feature type="region of interest" description="Disordered" evidence="2">
    <location>
        <begin position="408"/>
        <end position="502"/>
    </location>
</feature>
<evidence type="ECO:0000313" key="6">
    <source>
        <dbReference type="Proteomes" id="UP000092583"/>
    </source>
</evidence>
<feature type="compositionally biased region" description="Low complexity" evidence="2">
    <location>
        <begin position="64"/>
        <end position="74"/>
    </location>
</feature>
<feature type="region of interest" description="Disordered" evidence="2">
    <location>
        <begin position="285"/>
        <end position="304"/>
    </location>
</feature>
<sequence>MSSPTQHTHTQTSGNNGSPSSISARQPDQVKLRSPASSTVKVVQLVNMLANGHEPDHVPHNQPEQVVQSTVTEQVVEDGNTTMMSTEENEVVGELFQSQEAEQDEDEDMNGNPDEEEEDDEEGEGEGSEDDEEDDEDEDDDEEDDEEDSGEESEDLGGSPEIVAIDGPNGPSRLSLPPVIKPEPGTPGAGPSSLPGDTTAQGEAGPSTSGEGAEGETNVLVPKKKKRAKLRSPSEEEDLPPPPPPMKTIRLERVMLPEGETMEWNILDDARENGMVAEIWGVAEGEGEPEDLPIPIPSENQNGMEIDGILQPSVLPNGHEVLPGEAPAGPSSGPLFGLGFGEEDPEEIARRLEEKYGDDNKKSKKSKKRKPVETYDLEDAFIDDSEILIDAPTHFARPKKEGFFVHSGPLELMEESPVKPKSRPAKPKPRHSNPAPPPKEPRASLSAVLRSRKQRGFNFRGSQAVPISIDDDSDGERNGGPSRGRDARAGSLSPPPPVKDETEDALLSEIQSVHIDRLRYKNASRDERYLPPWSEFPDDLRKRLWILRSESEKQQWDTINKSRFPENLKPFLQAAGEAAYEHDIFGLGDREGVDKSFWHAITSALPYNEYTMKKLCTKLSYPGYWRWLHDCEDEAIRQFGEMVDKDREEVVSKYEESHRKWEEEVREWDDVRPPEPPKRFGWNSDMRDVFVQLVENMYNMVDLTAKAGDWNIPGAKTGKEFSEASIKQKLYKRIVDLFPEGYMNTGVLSREMSKINKVKKAKQTEGENEN</sequence>
<evidence type="ECO:0000313" key="5">
    <source>
        <dbReference type="EMBL" id="OCF62057.1"/>
    </source>
</evidence>
<reference evidence="6" key="2">
    <citation type="submission" date="2013-12" db="EMBL/GenBank/DDBJ databases">
        <title>Evolution of pathogenesis and genome organization in the Tremellales.</title>
        <authorList>
            <person name="Cuomo C."/>
            <person name="Litvintseva A."/>
            <person name="Heitman J."/>
            <person name="Chen Y."/>
            <person name="Sun S."/>
            <person name="Springer D."/>
            <person name="Dromer F."/>
            <person name="Young S."/>
            <person name="Zeng Q."/>
            <person name="Chapman S."/>
            <person name="Gujja S."/>
            <person name="Saif S."/>
            <person name="Birren B."/>
        </authorList>
    </citation>
    <scope>NUCLEOTIDE SEQUENCE [LARGE SCALE GENOMIC DNA]</scope>
    <source>
        <strain evidence="6">CBS 10435</strain>
    </source>
</reference>
<evidence type="ECO:0000259" key="3">
    <source>
        <dbReference type="Pfam" id="PF08729"/>
    </source>
</evidence>
<dbReference type="AlphaFoldDB" id="A0A1B9J2P1"/>
<evidence type="ECO:0000256" key="1">
    <source>
        <dbReference type="ARBA" id="ARBA00022553"/>
    </source>
</evidence>
<protein>
    <submittedName>
        <fullName evidence="5">Uncharacterized protein</fullName>
    </submittedName>
</protein>
<dbReference type="InterPro" id="IPR014840">
    <property type="entry name" value="HRD"/>
</dbReference>
<dbReference type="InterPro" id="IPR026947">
    <property type="entry name" value="UBN_middle_dom"/>
</dbReference>
<feature type="region of interest" description="Disordered" evidence="2">
    <location>
        <begin position="1"/>
        <end position="249"/>
    </location>
</feature>
<feature type="compositionally biased region" description="Acidic residues" evidence="2">
    <location>
        <begin position="101"/>
        <end position="155"/>
    </location>
</feature>
<feature type="compositionally biased region" description="Low complexity" evidence="2">
    <location>
        <begin position="1"/>
        <end position="12"/>
    </location>
</feature>
<reference evidence="5 6" key="1">
    <citation type="submission" date="2013-07" db="EMBL/GenBank/DDBJ databases">
        <title>The Genome Sequence of Kwoniella mangroviensis CBS10435.</title>
        <authorList>
            <consortium name="The Broad Institute Genome Sequencing Platform"/>
            <person name="Cuomo C."/>
            <person name="Litvintseva A."/>
            <person name="Chen Y."/>
            <person name="Heitman J."/>
            <person name="Sun S."/>
            <person name="Springer D."/>
            <person name="Dromer F."/>
            <person name="Young S.K."/>
            <person name="Zeng Q."/>
            <person name="Gargeya S."/>
            <person name="Fitzgerald M."/>
            <person name="Abouelleil A."/>
            <person name="Alvarado L."/>
            <person name="Berlin A.M."/>
            <person name="Chapman S.B."/>
            <person name="Dewar J."/>
            <person name="Goldberg J."/>
            <person name="Griggs A."/>
            <person name="Gujja S."/>
            <person name="Hansen M."/>
            <person name="Howarth C."/>
            <person name="Imamovic A."/>
            <person name="Larimer J."/>
            <person name="McCowan C."/>
            <person name="Murphy C."/>
            <person name="Pearson M."/>
            <person name="Priest M."/>
            <person name="Roberts A."/>
            <person name="Saif S."/>
            <person name="Shea T."/>
            <person name="Sykes S."/>
            <person name="Wortman J."/>
            <person name="Nusbaum C."/>
            <person name="Birren B."/>
        </authorList>
    </citation>
    <scope>NUCLEOTIDE SEQUENCE [LARGE SCALE GENOMIC DNA]</scope>
    <source>
        <strain evidence="5 6">CBS 10435</strain>
    </source>
</reference>
<keyword evidence="1" id="KW-0597">Phosphoprotein</keyword>
<proteinExistence type="predicted"/>
<feature type="domain" description="Ubinuclein middle" evidence="4">
    <location>
        <begin position="535"/>
        <end position="750"/>
    </location>
</feature>
<feature type="domain" description="Hpc2-related" evidence="3">
    <location>
        <begin position="362"/>
        <end position="411"/>
    </location>
</feature>
<dbReference type="Pfam" id="PF14075">
    <property type="entry name" value="UBN_AB"/>
    <property type="match status" value="1"/>
</dbReference>
<feature type="compositionally biased region" description="Polar residues" evidence="2">
    <location>
        <begin position="195"/>
        <end position="210"/>
    </location>
</feature>
<gene>
    <name evidence="5" type="ORF">L486_01723</name>
</gene>
<dbReference type="OrthoDB" id="5576775at2759"/>
<evidence type="ECO:0000256" key="2">
    <source>
        <dbReference type="SAM" id="MobiDB-lite"/>
    </source>
</evidence>
<feature type="compositionally biased region" description="Basic and acidic residues" evidence="2">
    <location>
        <begin position="347"/>
        <end position="361"/>
    </location>
</feature>
<feature type="region of interest" description="Disordered" evidence="2">
    <location>
        <begin position="314"/>
        <end position="376"/>
    </location>
</feature>
<feature type="compositionally biased region" description="Basic residues" evidence="2">
    <location>
        <begin position="420"/>
        <end position="431"/>
    </location>
</feature>
<organism evidence="5 6">
    <name type="scientific">Kwoniella mangroviensis CBS 10435</name>
    <dbReference type="NCBI Taxonomy" id="1331196"/>
    <lineage>
        <taxon>Eukaryota</taxon>
        <taxon>Fungi</taxon>
        <taxon>Dikarya</taxon>
        <taxon>Basidiomycota</taxon>
        <taxon>Agaricomycotina</taxon>
        <taxon>Tremellomycetes</taxon>
        <taxon>Tremellales</taxon>
        <taxon>Cryptococcaceae</taxon>
        <taxon>Kwoniella</taxon>
    </lineage>
</organism>
<dbReference type="EMBL" id="KI669459">
    <property type="protein sequence ID" value="OCF62057.1"/>
    <property type="molecule type" value="Genomic_DNA"/>
</dbReference>
<feature type="compositionally biased region" description="Polar residues" evidence="2">
    <location>
        <begin position="13"/>
        <end position="26"/>
    </location>
</feature>
<accession>A0A1B9J2P1</accession>
<dbReference type="STRING" id="1331196.A0A1B9J2P1"/>
<evidence type="ECO:0000259" key="4">
    <source>
        <dbReference type="Pfam" id="PF14075"/>
    </source>
</evidence>
<name>A0A1B9J2P1_9TREE</name>
<dbReference type="Proteomes" id="UP000092583">
    <property type="component" value="Unassembled WGS sequence"/>
</dbReference>
<dbReference type="Pfam" id="PF08729">
    <property type="entry name" value="HUN"/>
    <property type="match status" value="1"/>
</dbReference>
<feature type="compositionally biased region" description="Low complexity" evidence="2">
    <location>
        <begin position="323"/>
        <end position="334"/>
    </location>
</feature>